<dbReference type="EMBL" id="LGUT01003574">
    <property type="protein sequence ID" value="KOG85208.1"/>
    <property type="molecule type" value="Genomic_DNA"/>
</dbReference>
<reference evidence="1 2" key="1">
    <citation type="submission" date="2015-07" db="EMBL/GenBank/DDBJ databases">
        <authorList>
            <person name="Ju K.-S."/>
            <person name="Doroghazi J.R."/>
            <person name="Metcalf W.W."/>
        </authorList>
    </citation>
    <scope>NUCLEOTIDE SEQUENCE [LARGE SCALE GENOMIC DNA]</scope>
    <source>
        <strain evidence="1 2">NRRL B-3589</strain>
    </source>
</reference>
<evidence type="ECO:0000313" key="1">
    <source>
        <dbReference type="EMBL" id="KOG85208.1"/>
    </source>
</evidence>
<accession>A0ABR5IVM3</accession>
<organism evidence="1 2">
    <name type="scientific">Streptomyces varsoviensis</name>
    <dbReference type="NCBI Taxonomy" id="67373"/>
    <lineage>
        <taxon>Bacteria</taxon>
        <taxon>Bacillati</taxon>
        <taxon>Actinomycetota</taxon>
        <taxon>Actinomycetes</taxon>
        <taxon>Kitasatosporales</taxon>
        <taxon>Streptomycetaceae</taxon>
        <taxon>Streptomyces</taxon>
    </lineage>
</organism>
<name>A0ABR5IVM3_9ACTN</name>
<proteinExistence type="predicted"/>
<evidence type="ECO:0000313" key="2">
    <source>
        <dbReference type="Proteomes" id="UP000037020"/>
    </source>
</evidence>
<keyword evidence="2" id="KW-1185">Reference proteome</keyword>
<dbReference type="Proteomes" id="UP000037020">
    <property type="component" value="Unassembled WGS sequence"/>
</dbReference>
<comment type="caution">
    <text evidence="1">The sequence shown here is derived from an EMBL/GenBank/DDBJ whole genome shotgun (WGS) entry which is preliminary data.</text>
</comment>
<protein>
    <submittedName>
        <fullName evidence="1">Uncharacterized protein</fullName>
    </submittedName>
</protein>
<gene>
    <name evidence="1" type="ORF">ADK38_37960</name>
</gene>
<sequence>MLADEAEALGPKAAGHSDPPVVLLARARRAFAVAGLVSMVLAEHGVPARDAYDLGGILADAACTVLDPVVGPELVAAHRADLRRGEAQQLAQLAEFDITFNARIGEPAIDDTMVTLLTGLSDLLAGVAADERAIPEQRRAARIADAQARELWTHYGGDSGGW</sequence>